<comment type="caution">
    <text evidence="3">The sequence shown here is derived from an EMBL/GenBank/DDBJ whole genome shotgun (WGS) entry which is preliminary data.</text>
</comment>
<feature type="transmembrane region" description="Helical" evidence="1">
    <location>
        <begin position="123"/>
        <end position="140"/>
    </location>
</feature>
<dbReference type="EMBL" id="JAGQLH010000025">
    <property type="protein sequence ID" value="MCA9385527.1"/>
    <property type="molecule type" value="Genomic_DNA"/>
</dbReference>
<dbReference type="Proteomes" id="UP000754563">
    <property type="component" value="Unassembled WGS sequence"/>
</dbReference>
<keyword evidence="1" id="KW-1133">Transmembrane helix</keyword>
<dbReference type="Pfam" id="PF00892">
    <property type="entry name" value="EamA"/>
    <property type="match status" value="2"/>
</dbReference>
<dbReference type="AlphaFoldDB" id="A0A955RKJ7"/>
<evidence type="ECO:0000313" key="3">
    <source>
        <dbReference type="EMBL" id="MCA9385527.1"/>
    </source>
</evidence>
<feature type="transmembrane region" description="Helical" evidence="1">
    <location>
        <begin position="178"/>
        <end position="203"/>
    </location>
</feature>
<keyword evidence="1" id="KW-0812">Transmembrane</keyword>
<feature type="domain" description="EamA" evidence="2">
    <location>
        <begin position="8"/>
        <end position="139"/>
    </location>
</feature>
<evidence type="ECO:0000313" key="4">
    <source>
        <dbReference type="Proteomes" id="UP000754563"/>
    </source>
</evidence>
<proteinExistence type="predicted"/>
<feature type="transmembrane region" description="Helical" evidence="1">
    <location>
        <begin position="91"/>
        <end position="111"/>
    </location>
</feature>
<organism evidence="3 4">
    <name type="scientific">Candidatus Dojkabacteria bacterium</name>
    <dbReference type="NCBI Taxonomy" id="2099670"/>
    <lineage>
        <taxon>Bacteria</taxon>
        <taxon>Candidatus Dojkabacteria</taxon>
    </lineage>
</organism>
<name>A0A955RKJ7_9BACT</name>
<dbReference type="InterPro" id="IPR000620">
    <property type="entry name" value="EamA_dom"/>
</dbReference>
<evidence type="ECO:0000256" key="1">
    <source>
        <dbReference type="SAM" id="Phobius"/>
    </source>
</evidence>
<reference evidence="3" key="1">
    <citation type="submission" date="2020-04" db="EMBL/GenBank/DDBJ databases">
        <authorList>
            <person name="Zhang T."/>
        </authorList>
    </citation>
    <scope>NUCLEOTIDE SEQUENCE</scope>
    <source>
        <strain evidence="3">HKST-UBA11</strain>
    </source>
</reference>
<feature type="transmembrane region" description="Helical" evidence="1">
    <location>
        <begin position="266"/>
        <end position="284"/>
    </location>
</feature>
<dbReference type="InterPro" id="IPR037185">
    <property type="entry name" value="EmrE-like"/>
</dbReference>
<feature type="transmembrane region" description="Helical" evidence="1">
    <location>
        <begin position="209"/>
        <end position="233"/>
    </location>
</feature>
<accession>A0A955RKJ7</accession>
<gene>
    <name evidence="3" type="ORF">KC717_02675</name>
</gene>
<protein>
    <submittedName>
        <fullName evidence="3">DMT family transporter</fullName>
    </submittedName>
</protein>
<feature type="transmembrane region" description="Helical" evidence="1">
    <location>
        <begin position="146"/>
        <end position="166"/>
    </location>
</feature>
<keyword evidence="1" id="KW-0472">Membrane</keyword>
<sequence>MKNKLPRLVLIGAAFLYATAGVFDRTLSAEVSVYMQVLIRTALSVLLFISIVFLKRVQFRKIERKDWKYLIAQGVLSFSGFIFFIQAVTKIPIGLTLFTFYSGILISVFIYSSFIFKEKVTKTTFTALCLSSIGLVIMFLNSLETYSLYGFIFAFIAGCGFGLNFPVSKHVSDKYSHLQINTTVFFVSFILSTCTVFLTGTTITFSYSIGIWVAFILYSITIILAYFACIYGFQHTKTQIASLTLLLEVVFAVVIGYLVYREIPTLHTTIGGILILISQILINIKPEVEKPVQ</sequence>
<feature type="domain" description="EamA" evidence="2">
    <location>
        <begin position="149"/>
        <end position="283"/>
    </location>
</feature>
<feature type="transmembrane region" description="Helical" evidence="1">
    <location>
        <begin position="240"/>
        <end position="260"/>
    </location>
</feature>
<dbReference type="PANTHER" id="PTHR22911">
    <property type="entry name" value="ACYL-MALONYL CONDENSING ENZYME-RELATED"/>
    <property type="match status" value="1"/>
</dbReference>
<evidence type="ECO:0000259" key="2">
    <source>
        <dbReference type="Pfam" id="PF00892"/>
    </source>
</evidence>
<dbReference type="PANTHER" id="PTHR22911:SF79">
    <property type="entry name" value="MOBA-LIKE NTP TRANSFERASE DOMAIN-CONTAINING PROTEIN"/>
    <property type="match status" value="1"/>
</dbReference>
<dbReference type="GO" id="GO:0016020">
    <property type="term" value="C:membrane"/>
    <property type="evidence" value="ECO:0007669"/>
    <property type="project" value="InterPro"/>
</dbReference>
<feature type="transmembrane region" description="Helical" evidence="1">
    <location>
        <begin position="36"/>
        <end position="54"/>
    </location>
</feature>
<feature type="transmembrane region" description="Helical" evidence="1">
    <location>
        <begin position="66"/>
        <end position="85"/>
    </location>
</feature>
<dbReference type="SUPFAM" id="SSF103481">
    <property type="entry name" value="Multidrug resistance efflux transporter EmrE"/>
    <property type="match status" value="2"/>
</dbReference>
<reference evidence="3" key="2">
    <citation type="journal article" date="2021" name="Microbiome">
        <title>Successional dynamics and alternative stable states in a saline activated sludge microbial community over 9 years.</title>
        <authorList>
            <person name="Wang Y."/>
            <person name="Ye J."/>
            <person name="Ju F."/>
            <person name="Liu L."/>
            <person name="Boyd J.A."/>
            <person name="Deng Y."/>
            <person name="Parks D.H."/>
            <person name="Jiang X."/>
            <person name="Yin X."/>
            <person name="Woodcroft B.J."/>
            <person name="Tyson G.W."/>
            <person name="Hugenholtz P."/>
            <person name="Polz M.F."/>
            <person name="Zhang T."/>
        </authorList>
    </citation>
    <scope>NUCLEOTIDE SEQUENCE</scope>
    <source>
        <strain evidence="3">HKST-UBA11</strain>
    </source>
</reference>